<dbReference type="AlphaFoldDB" id="A0A6A1VQB5"/>
<organism evidence="1 2">
    <name type="scientific">Morella rubra</name>
    <name type="common">Chinese bayberry</name>
    <dbReference type="NCBI Taxonomy" id="262757"/>
    <lineage>
        <taxon>Eukaryota</taxon>
        <taxon>Viridiplantae</taxon>
        <taxon>Streptophyta</taxon>
        <taxon>Embryophyta</taxon>
        <taxon>Tracheophyta</taxon>
        <taxon>Spermatophyta</taxon>
        <taxon>Magnoliopsida</taxon>
        <taxon>eudicotyledons</taxon>
        <taxon>Gunneridae</taxon>
        <taxon>Pentapetalae</taxon>
        <taxon>rosids</taxon>
        <taxon>fabids</taxon>
        <taxon>Fagales</taxon>
        <taxon>Myricaceae</taxon>
        <taxon>Morella</taxon>
    </lineage>
</organism>
<proteinExistence type="predicted"/>
<keyword evidence="2" id="KW-1185">Reference proteome</keyword>
<sequence>MLTPYPPIAGDPAIVLEENKPQEVMLGLAARSFNLMTPEESSINFKRAKVTEAELATVLVQILDKHRYPPVKFPKIRRFAIELAIWMMRDNKTDVCIFKDLEMERVLENVLETTTELESFNIVSGAVGLNRTGLQSTHWLKLL</sequence>
<dbReference type="PANTHER" id="PTHR33115:SF50">
    <property type="entry name" value="ARM REPEAT SUPERFAMILY PROTEIN"/>
    <property type="match status" value="1"/>
</dbReference>
<comment type="caution">
    <text evidence="1">The sequence shown here is derived from an EMBL/GenBank/DDBJ whole genome shotgun (WGS) entry which is preliminary data.</text>
</comment>
<evidence type="ECO:0000313" key="1">
    <source>
        <dbReference type="EMBL" id="KAB1214166.1"/>
    </source>
</evidence>
<accession>A0A6A1VQB5</accession>
<dbReference type="Proteomes" id="UP000516437">
    <property type="component" value="Chromosome 5"/>
</dbReference>
<gene>
    <name evidence="1" type="ORF">CJ030_MR5G027219</name>
</gene>
<protein>
    <submittedName>
        <fullName evidence="1">Uncharacterized protein</fullName>
    </submittedName>
</protein>
<dbReference type="PANTHER" id="PTHR33115">
    <property type="entry name" value="ARM REPEAT SUPERFAMILY PROTEIN"/>
    <property type="match status" value="1"/>
</dbReference>
<evidence type="ECO:0000313" key="2">
    <source>
        <dbReference type="Proteomes" id="UP000516437"/>
    </source>
</evidence>
<reference evidence="1 2" key="1">
    <citation type="journal article" date="2019" name="Plant Biotechnol. J.">
        <title>The red bayberry genome and genetic basis of sex determination.</title>
        <authorList>
            <person name="Jia H.M."/>
            <person name="Jia H.J."/>
            <person name="Cai Q.L."/>
            <person name="Wang Y."/>
            <person name="Zhao H.B."/>
            <person name="Yang W.F."/>
            <person name="Wang G.Y."/>
            <person name="Li Y.H."/>
            <person name="Zhan D.L."/>
            <person name="Shen Y.T."/>
            <person name="Niu Q.F."/>
            <person name="Chang L."/>
            <person name="Qiu J."/>
            <person name="Zhao L."/>
            <person name="Xie H.B."/>
            <person name="Fu W.Y."/>
            <person name="Jin J."/>
            <person name="Li X.W."/>
            <person name="Jiao Y."/>
            <person name="Zhou C.C."/>
            <person name="Tu T."/>
            <person name="Chai C.Y."/>
            <person name="Gao J.L."/>
            <person name="Fan L.J."/>
            <person name="van de Weg E."/>
            <person name="Wang J.Y."/>
            <person name="Gao Z.S."/>
        </authorList>
    </citation>
    <scope>NUCLEOTIDE SEQUENCE [LARGE SCALE GENOMIC DNA]</scope>
    <source>
        <tissue evidence="1">Leaves</tissue>
    </source>
</reference>
<dbReference type="OrthoDB" id="687445at2759"/>
<name>A0A6A1VQB5_9ROSI</name>
<dbReference type="EMBL" id="RXIC02000023">
    <property type="protein sequence ID" value="KAB1214166.1"/>
    <property type="molecule type" value="Genomic_DNA"/>
</dbReference>